<feature type="domain" description="4Fe-4S ferredoxin-type" evidence="4">
    <location>
        <begin position="48"/>
        <end position="77"/>
    </location>
</feature>
<dbReference type="InterPro" id="IPR017896">
    <property type="entry name" value="4Fe4S_Fe-S-bd"/>
</dbReference>
<dbReference type="RefSeq" id="WP_038046850.1">
    <property type="nucleotide sequence ID" value="NZ_JMFG01000005.1"/>
</dbReference>
<dbReference type="AlphaFoldDB" id="A0A062Y1N7"/>
<dbReference type="PANTHER" id="PTHR43122">
    <property type="entry name" value="FERREDOXIN SUBUNIT OF PYRUVATE:FLAVODOXIN OXIDOREDUCTASE-RELATED"/>
    <property type="match status" value="1"/>
</dbReference>
<keyword evidence="2" id="KW-0408">Iron</keyword>
<dbReference type="EMBL" id="DSHW01000298">
    <property type="protein sequence ID" value="HEQ88549.1"/>
    <property type="molecule type" value="Genomic_DNA"/>
</dbReference>
<dbReference type="EMBL" id="DSMR01000385">
    <property type="protein sequence ID" value="HET47560.1"/>
    <property type="molecule type" value="Genomic_DNA"/>
</dbReference>
<evidence type="ECO:0000313" key="5">
    <source>
        <dbReference type="EMBL" id="HEQ88549.1"/>
    </source>
</evidence>
<evidence type="ECO:0000313" key="7">
    <source>
        <dbReference type="EMBL" id="KDA54690.1"/>
    </source>
</evidence>
<evidence type="ECO:0000313" key="8">
    <source>
        <dbReference type="Proteomes" id="UP000027284"/>
    </source>
</evidence>
<dbReference type="STRING" id="1312852.EG19_09710"/>
<reference evidence="7 8" key="1">
    <citation type="submission" date="2014-04" db="EMBL/GenBank/DDBJ databases">
        <title>The Genome Sequence of Thermoanaerobaculum aquaticum MP-01, The First Cultivated Group 23 Acidobacterium.</title>
        <authorList>
            <person name="Stamps B.W."/>
            <person name="Losey N.A."/>
            <person name="Lawson P.A."/>
            <person name="Stevenson B.S."/>
        </authorList>
    </citation>
    <scope>NUCLEOTIDE SEQUENCE [LARGE SCALE GENOMIC DNA]</scope>
    <source>
        <strain evidence="7 8">MP-01</strain>
    </source>
</reference>
<dbReference type="Pfam" id="PF12838">
    <property type="entry name" value="Fer4_7"/>
    <property type="match status" value="1"/>
</dbReference>
<name>A0A062Y1N7_9BACT</name>
<evidence type="ECO:0000256" key="2">
    <source>
        <dbReference type="ARBA" id="ARBA00023004"/>
    </source>
</evidence>
<evidence type="ECO:0000256" key="3">
    <source>
        <dbReference type="ARBA" id="ARBA00023014"/>
    </source>
</evidence>
<evidence type="ECO:0000313" key="6">
    <source>
        <dbReference type="EMBL" id="HET47560.1"/>
    </source>
</evidence>
<reference evidence="5" key="2">
    <citation type="journal article" date="2020" name="mSystems">
        <title>Genome- and Community-Level Interaction Insights into Carbon Utilization and Element Cycling Functions of Hydrothermarchaeota in Hydrothermal Sediment.</title>
        <authorList>
            <person name="Zhou Z."/>
            <person name="Liu Y."/>
            <person name="Xu W."/>
            <person name="Pan J."/>
            <person name="Luo Z.H."/>
            <person name="Li M."/>
        </authorList>
    </citation>
    <scope>NUCLEOTIDE SEQUENCE [LARGE SCALE GENOMIC DNA]</scope>
    <source>
        <strain evidence="5">SpSt-186</strain>
        <strain evidence="6">SpSt-299</strain>
    </source>
</reference>
<proteinExistence type="predicted"/>
<evidence type="ECO:0000256" key="1">
    <source>
        <dbReference type="ARBA" id="ARBA00022723"/>
    </source>
</evidence>
<sequence length="90" mass="9974">MADEPAKKPKGTIILNKEICKGCSFCIDFCPTHCLEFSKDFNRKGYHYPVLARPEDCTGCDLCGLYCPDYAIFGVKFKDLEKLATSAPAA</sequence>
<comment type="caution">
    <text evidence="7">The sequence shown here is derived from an EMBL/GenBank/DDBJ whole genome shotgun (WGS) entry which is preliminary data.</text>
</comment>
<gene>
    <name evidence="7" type="ORF">EG19_09710</name>
    <name evidence="5" type="ORF">ENP06_03960</name>
    <name evidence="6" type="ORF">ENQ31_05305</name>
</gene>
<evidence type="ECO:0000259" key="4">
    <source>
        <dbReference type="PROSITE" id="PS51379"/>
    </source>
</evidence>
<dbReference type="OrthoDB" id="9804603at2"/>
<dbReference type="Gene3D" id="3.30.70.20">
    <property type="match status" value="1"/>
</dbReference>
<dbReference type="InterPro" id="IPR017900">
    <property type="entry name" value="4Fe4S_Fe_S_CS"/>
</dbReference>
<keyword evidence="1" id="KW-0479">Metal-binding</keyword>
<dbReference type="Proteomes" id="UP000027284">
    <property type="component" value="Unassembled WGS sequence"/>
</dbReference>
<keyword evidence="3" id="KW-0411">Iron-sulfur</keyword>
<accession>A0A062Y1N7</accession>
<dbReference type="PANTHER" id="PTHR43122:SF1">
    <property type="entry name" value="IRON-SULFUR-BINDING PROTEIN"/>
    <property type="match status" value="1"/>
</dbReference>
<dbReference type="GO" id="GO:0046872">
    <property type="term" value="F:metal ion binding"/>
    <property type="evidence" value="ECO:0007669"/>
    <property type="project" value="UniProtKB-KW"/>
</dbReference>
<dbReference type="PROSITE" id="PS00198">
    <property type="entry name" value="4FE4S_FER_1"/>
    <property type="match status" value="2"/>
</dbReference>
<protein>
    <submittedName>
        <fullName evidence="7">4Fe-4S ferredoxin</fullName>
    </submittedName>
    <submittedName>
        <fullName evidence="5">Ferredoxin family protein</fullName>
    </submittedName>
</protein>
<feature type="domain" description="4Fe-4S ferredoxin-type" evidence="4">
    <location>
        <begin position="11"/>
        <end position="40"/>
    </location>
</feature>
<keyword evidence="8" id="KW-1185">Reference proteome</keyword>
<dbReference type="PROSITE" id="PS51379">
    <property type="entry name" value="4FE4S_FER_2"/>
    <property type="match status" value="2"/>
</dbReference>
<dbReference type="GO" id="GO:0051536">
    <property type="term" value="F:iron-sulfur cluster binding"/>
    <property type="evidence" value="ECO:0007669"/>
    <property type="project" value="UniProtKB-KW"/>
</dbReference>
<dbReference type="EMBL" id="JMFG01000005">
    <property type="protein sequence ID" value="KDA54690.1"/>
    <property type="molecule type" value="Genomic_DNA"/>
</dbReference>
<organism evidence="7 8">
    <name type="scientific">Thermoanaerobaculum aquaticum</name>
    <dbReference type="NCBI Taxonomy" id="1312852"/>
    <lineage>
        <taxon>Bacteria</taxon>
        <taxon>Pseudomonadati</taxon>
        <taxon>Acidobacteriota</taxon>
        <taxon>Thermoanaerobaculia</taxon>
        <taxon>Thermoanaerobaculales</taxon>
        <taxon>Thermoanaerobaculaceae</taxon>
        <taxon>Thermoanaerobaculum</taxon>
    </lineage>
</organism>
<dbReference type="SUPFAM" id="SSF54862">
    <property type="entry name" value="4Fe-4S ferredoxins"/>
    <property type="match status" value="1"/>
</dbReference>